<sequence length="396" mass="44151">MRSLSLFSGAMGLDLGLEAAGIETVGCVEFDRAAVDTIRLNRPNLPALHDDISSISAAHILKECGLKQRDIDIVAGGPPCQAFSVIGKRRGLEDGRGKLVFEFQRIVHEIMPKVFVMENVRGLHSMAITGGEKGSLYAELIKGFNEIGYAVDTFFVNAVNYGAPQIRERVILVGNRLGLKARFPRPTHSDKPISGQKRFVTLGDALSRRKDSDKTLMDFSPRKKKYLSYVPAGGNWRSMPLEIQKESMGKTWYLKGGRSAYWRRLSFDSPCPTIVTMPNHASTSMCHPDELRALTVGECAIIQQFPRGWRFSGSPMERYKQVGNAVPVILGKMAGKAALELLQGKAEKREVGDMHSIEHIRPHVRTRQYFKNGEVFAGSPYQNNQNRYENLAIELI</sequence>
<dbReference type="GO" id="GO:0003677">
    <property type="term" value="F:DNA binding"/>
    <property type="evidence" value="ECO:0007669"/>
    <property type="project" value="TreeGrafter"/>
</dbReference>
<dbReference type="SUPFAM" id="SSF53335">
    <property type="entry name" value="S-adenosyl-L-methionine-dependent methyltransferases"/>
    <property type="match status" value="1"/>
</dbReference>
<evidence type="ECO:0000256" key="7">
    <source>
        <dbReference type="RuleBase" id="RU000416"/>
    </source>
</evidence>
<dbReference type="EC" id="2.1.1.37" evidence="8"/>
<protein>
    <recommendedName>
        <fullName evidence="8">Cytosine-specific methyltransferase</fullName>
        <ecNumber evidence="8">2.1.1.37</ecNumber>
    </recommendedName>
</protein>
<dbReference type="NCBIfam" id="TIGR00675">
    <property type="entry name" value="dcm"/>
    <property type="match status" value="1"/>
</dbReference>
<evidence type="ECO:0000256" key="6">
    <source>
        <dbReference type="PROSITE-ProRule" id="PRU01016"/>
    </source>
</evidence>
<comment type="similarity">
    <text evidence="6 7">Belongs to the class I-like SAM-binding methyltransferase superfamily. C5-methyltransferase family.</text>
</comment>
<dbReference type="PROSITE" id="PS00094">
    <property type="entry name" value="C5_MTASE_1"/>
    <property type="match status" value="1"/>
</dbReference>
<comment type="catalytic activity">
    <reaction evidence="5 8">
        <text>a 2'-deoxycytidine in DNA + S-adenosyl-L-methionine = a 5-methyl-2'-deoxycytidine in DNA + S-adenosyl-L-homocysteine + H(+)</text>
        <dbReference type="Rhea" id="RHEA:13681"/>
        <dbReference type="Rhea" id="RHEA-COMP:11369"/>
        <dbReference type="Rhea" id="RHEA-COMP:11370"/>
        <dbReference type="ChEBI" id="CHEBI:15378"/>
        <dbReference type="ChEBI" id="CHEBI:57856"/>
        <dbReference type="ChEBI" id="CHEBI:59789"/>
        <dbReference type="ChEBI" id="CHEBI:85452"/>
        <dbReference type="ChEBI" id="CHEBI:85454"/>
        <dbReference type="EC" id="2.1.1.37"/>
    </reaction>
</comment>
<dbReference type="GO" id="GO:0032259">
    <property type="term" value="P:methylation"/>
    <property type="evidence" value="ECO:0007669"/>
    <property type="project" value="UniProtKB-KW"/>
</dbReference>
<dbReference type="PANTHER" id="PTHR10629">
    <property type="entry name" value="CYTOSINE-SPECIFIC METHYLTRANSFERASE"/>
    <property type="match status" value="1"/>
</dbReference>
<dbReference type="RefSeq" id="WP_267093004.1">
    <property type="nucleotide sequence ID" value="NZ_CP099534.1"/>
</dbReference>
<keyword evidence="3 6" id="KW-0949">S-adenosyl-L-methionine</keyword>
<proteinExistence type="inferred from homology"/>
<keyword evidence="2 6" id="KW-0808">Transferase</keyword>
<name>A0AA46SU28_9XANT</name>
<dbReference type="PROSITE" id="PS51679">
    <property type="entry name" value="SAM_MT_C5"/>
    <property type="match status" value="1"/>
</dbReference>
<dbReference type="Pfam" id="PF00145">
    <property type="entry name" value="DNA_methylase"/>
    <property type="match status" value="1"/>
</dbReference>
<dbReference type="InterPro" id="IPR029063">
    <property type="entry name" value="SAM-dependent_MTases_sf"/>
</dbReference>
<evidence type="ECO:0000256" key="1">
    <source>
        <dbReference type="ARBA" id="ARBA00022603"/>
    </source>
</evidence>
<dbReference type="Gene3D" id="3.40.50.150">
    <property type="entry name" value="Vaccinia Virus protein VP39"/>
    <property type="match status" value="1"/>
</dbReference>
<reference evidence="9" key="1">
    <citation type="submission" date="2022-06" db="EMBL/GenBank/DDBJ databases">
        <title>Dynamics of rice microbiomes reveals core vertical transmitted seed endophytes.</title>
        <authorList>
            <person name="Liao K."/>
            <person name="Zhang X."/>
        </authorList>
    </citation>
    <scope>NUCLEOTIDE SEQUENCE</scope>
    <source>
        <strain evidence="9">JR3-14</strain>
    </source>
</reference>
<dbReference type="GO" id="GO:0003886">
    <property type="term" value="F:DNA (cytosine-5-)-methyltransferase activity"/>
    <property type="evidence" value="ECO:0007669"/>
    <property type="project" value="UniProtKB-EC"/>
</dbReference>
<evidence type="ECO:0000256" key="2">
    <source>
        <dbReference type="ARBA" id="ARBA00022679"/>
    </source>
</evidence>
<accession>A0AA46SU28</accession>
<dbReference type="GO" id="GO:0009307">
    <property type="term" value="P:DNA restriction-modification system"/>
    <property type="evidence" value="ECO:0007669"/>
    <property type="project" value="UniProtKB-KW"/>
</dbReference>
<keyword evidence="4" id="KW-0680">Restriction system</keyword>
<keyword evidence="1 6" id="KW-0489">Methyltransferase</keyword>
<dbReference type="Proteomes" id="UP001164392">
    <property type="component" value="Chromosome"/>
</dbReference>
<dbReference type="InterPro" id="IPR050390">
    <property type="entry name" value="C5-Methyltransferase"/>
</dbReference>
<evidence type="ECO:0000256" key="5">
    <source>
        <dbReference type="ARBA" id="ARBA00047422"/>
    </source>
</evidence>
<dbReference type="PANTHER" id="PTHR10629:SF52">
    <property type="entry name" value="DNA (CYTOSINE-5)-METHYLTRANSFERASE 1"/>
    <property type="match status" value="1"/>
</dbReference>
<dbReference type="Gene3D" id="3.90.120.10">
    <property type="entry name" value="DNA Methylase, subunit A, domain 2"/>
    <property type="match status" value="1"/>
</dbReference>
<evidence type="ECO:0000256" key="4">
    <source>
        <dbReference type="ARBA" id="ARBA00022747"/>
    </source>
</evidence>
<dbReference type="AlphaFoldDB" id="A0AA46SU28"/>
<organism evidence="9 10">
    <name type="scientific">Xanthomonas sacchari</name>
    <dbReference type="NCBI Taxonomy" id="56458"/>
    <lineage>
        <taxon>Bacteria</taxon>
        <taxon>Pseudomonadati</taxon>
        <taxon>Pseudomonadota</taxon>
        <taxon>Gammaproteobacteria</taxon>
        <taxon>Lysobacterales</taxon>
        <taxon>Lysobacteraceae</taxon>
        <taxon>Xanthomonas</taxon>
    </lineage>
</organism>
<evidence type="ECO:0000256" key="8">
    <source>
        <dbReference type="RuleBase" id="RU000417"/>
    </source>
</evidence>
<evidence type="ECO:0000256" key="3">
    <source>
        <dbReference type="ARBA" id="ARBA00022691"/>
    </source>
</evidence>
<dbReference type="GO" id="GO:0044027">
    <property type="term" value="P:negative regulation of gene expression via chromosomal CpG island methylation"/>
    <property type="evidence" value="ECO:0007669"/>
    <property type="project" value="TreeGrafter"/>
</dbReference>
<evidence type="ECO:0000313" key="10">
    <source>
        <dbReference type="Proteomes" id="UP001164392"/>
    </source>
</evidence>
<feature type="active site" evidence="6">
    <location>
        <position position="80"/>
    </location>
</feature>
<dbReference type="REBASE" id="668066">
    <property type="entry name" value="M.Xsa314ORF19020P"/>
</dbReference>
<dbReference type="InterPro" id="IPR001525">
    <property type="entry name" value="C5_MeTfrase"/>
</dbReference>
<dbReference type="EMBL" id="CP099534">
    <property type="protein sequence ID" value="UYK88537.1"/>
    <property type="molecule type" value="Genomic_DNA"/>
</dbReference>
<evidence type="ECO:0000313" key="9">
    <source>
        <dbReference type="EMBL" id="UYK88537.1"/>
    </source>
</evidence>
<gene>
    <name evidence="9" type="ORF">NG824_19020</name>
</gene>
<dbReference type="InterPro" id="IPR018117">
    <property type="entry name" value="C5_DNA_meth_AS"/>
</dbReference>
<dbReference type="PRINTS" id="PR00105">
    <property type="entry name" value="C5METTRFRASE"/>
</dbReference>